<evidence type="ECO:0000313" key="7">
    <source>
        <dbReference type="EMBL" id="TBU27463.1"/>
    </source>
</evidence>
<evidence type="ECO:0000256" key="2">
    <source>
        <dbReference type="ARBA" id="ARBA00022801"/>
    </source>
</evidence>
<evidence type="ECO:0000259" key="5">
    <source>
        <dbReference type="PROSITE" id="PS51192"/>
    </source>
</evidence>
<feature type="domain" description="Helicase C-terminal" evidence="6">
    <location>
        <begin position="710"/>
        <end position="882"/>
    </location>
</feature>
<dbReference type="InterPro" id="IPR000330">
    <property type="entry name" value="SNF2_N"/>
</dbReference>
<feature type="compositionally biased region" description="Acidic residues" evidence="4">
    <location>
        <begin position="368"/>
        <end position="385"/>
    </location>
</feature>
<accession>A0A4V2K038</accession>
<dbReference type="PROSITE" id="PS51194">
    <property type="entry name" value="HELICASE_CTER"/>
    <property type="match status" value="1"/>
</dbReference>
<dbReference type="SMART" id="SM00487">
    <property type="entry name" value="DEXDc"/>
    <property type="match status" value="1"/>
</dbReference>
<keyword evidence="3" id="KW-0067">ATP-binding</keyword>
<evidence type="ECO:0000256" key="3">
    <source>
        <dbReference type="ARBA" id="ARBA00022840"/>
    </source>
</evidence>
<dbReference type="SMART" id="SM00490">
    <property type="entry name" value="HELICc"/>
    <property type="match status" value="1"/>
</dbReference>
<dbReference type="AlphaFoldDB" id="A0A4V2K038"/>
<dbReference type="Pfam" id="PF00271">
    <property type="entry name" value="Helicase_C"/>
    <property type="match status" value="1"/>
</dbReference>
<dbReference type="GO" id="GO:0005524">
    <property type="term" value="F:ATP binding"/>
    <property type="evidence" value="ECO:0007669"/>
    <property type="project" value="InterPro"/>
</dbReference>
<dbReference type="Gene3D" id="3.40.50.300">
    <property type="entry name" value="P-loop containing nucleotide triphosphate hydrolases"/>
    <property type="match status" value="2"/>
</dbReference>
<feature type="compositionally biased region" description="Low complexity" evidence="4">
    <location>
        <begin position="288"/>
        <end position="298"/>
    </location>
</feature>
<gene>
    <name evidence="7" type="ORF">BD311DRAFT_866113</name>
</gene>
<dbReference type="Gene3D" id="3.40.50.10810">
    <property type="entry name" value="Tandem AAA-ATPase domain"/>
    <property type="match status" value="2"/>
</dbReference>
<dbReference type="OrthoDB" id="5857104at2759"/>
<feature type="region of interest" description="Disordered" evidence="4">
    <location>
        <begin position="1"/>
        <end position="47"/>
    </location>
</feature>
<dbReference type="InterPro" id="IPR001650">
    <property type="entry name" value="Helicase_C-like"/>
</dbReference>
<name>A0A4V2K038_9APHY</name>
<feature type="compositionally biased region" description="Basic residues" evidence="4">
    <location>
        <begin position="116"/>
        <end position="128"/>
    </location>
</feature>
<feature type="region of interest" description="Disordered" evidence="4">
    <location>
        <begin position="98"/>
        <end position="164"/>
    </location>
</feature>
<feature type="compositionally biased region" description="Low complexity" evidence="4">
    <location>
        <begin position="1"/>
        <end position="35"/>
    </location>
</feature>
<sequence>MSTAPSSRSTPASRSSPAVPSTRATSPPTSPATVPEDAKTEDDLGNQIAEADFPRDEAEALEEDADVDGRLAQLETLIQKSGAYVKLLKEQMDQVKVIHGARRSSSTSHAQAKANGKQKAKSARKRARVVSEDEEEEEREAKRAKAEQDGEKAGEGEERKTAFQQPALITGATLKDYQLEGVAWMAGLHQNGISGILADEMGLGKTIQTIAFHAFLRERTPAPFMVVCPLAVLDNWAKEFARFAPDIPVVTYYGTKEERAETRRTKMVMDEVDLEYWRNASGSHAAAQAAAAAAAPSKGKGKGQGKGKGKGAPRGRGKAATAGRGRATRDDDSSEDEVPASKPRGKAAARGRGGGRAAAKSRKPVSEADSDEFENSMIVDEEIPEPAEQRNRHPLKPYQKTNFPVVLTTYQIVINDRAELARYHWGFIVVDEGHRLKNIDCVLMREIKKIPADARMVLTGTPLQNNLAELWALLNFVLPDLFGDLSTFQSWFDESRLRSKLTSDRESKLIHSLHDILRPFLLRRMKADVEMSLPPKKEYVLYTPLSERQRELYDVVVRGDKALRRYLIEQIGEEEDRLNGGGRKVEDDEEETPLKVVVKNGARKAKGLREKVERDYVESSDEEGEGYFKRLDEGRVEARREKEKSGGDIGLEWQRRIAVKEVNNKNLKNVIMQLRKVCQHPFLFHWPRDPTSRESVLGEELVTASGKMMVLERLLDALFARGHKVLLFSQFTTMLDIIEDWAVEHKGWPISRIDGSMDMESRREDIRRFQEGGDASDAPRLFLLSTRSGGLGLNLVQADTVIFYDQDWNPQADLQAQDRAHRIGQTKPVLIFRLLCAHTVETKIMQRATDKRKLEALVIAKGEFVNPTAAKRSKNQALAELAMELHRLEGEKIQVVPSDEAGRKSVISDEDLEMLLDRRPEVFADRQKGWTSGGQVEGELGAAEAGEEEKVLEPAAKGVVPDAQAKTRTAFAVYEAPVNADANMLGMMDGLEDEGDE</sequence>
<reference evidence="7" key="1">
    <citation type="submission" date="2019-01" db="EMBL/GenBank/DDBJ databases">
        <title>Draft genome sequences of three monokaryotic isolates of the white-rot basidiomycete fungus Dichomitus squalens.</title>
        <authorList>
            <consortium name="DOE Joint Genome Institute"/>
            <person name="Lopez S.C."/>
            <person name="Andreopoulos B."/>
            <person name="Pangilinan J."/>
            <person name="Lipzen A."/>
            <person name="Riley R."/>
            <person name="Ahrendt S."/>
            <person name="Ng V."/>
            <person name="Barry K."/>
            <person name="Daum C."/>
            <person name="Grigoriev I.V."/>
            <person name="Hilden K.S."/>
            <person name="Makela M.R."/>
            <person name="de Vries R.P."/>
        </authorList>
    </citation>
    <scope>NUCLEOTIDE SEQUENCE [LARGE SCALE GENOMIC DNA]</scope>
    <source>
        <strain evidence="7">OM18370.1</strain>
    </source>
</reference>
<dbReference type="PANTHER" id="PTHR10799">
    <property type="entry name" value="SNF2/RAD54 HELICASE FAMILY"/>
    <property type="match status" value="1"/>
</dbReference>
<evidence type="ECO:0000256" key="1">
    <source>
        <dbReference type="ARBA" id="ARBA00022741"/>
    </source>
</evidence>
<dbReference type="InterPro" id="IPR049730">
    <property type="entry name" value="SNF2/RAD54-like_C"/>
</dbReference>
<organism evidence="7">
    <name type="scientific">Dichomitus squalens</name>
    <dbReference type="NCBI Taxonomy" id="114155"/>
    <lineage>
        <taxon>Eukaryota</taxon>
        <taxon>Fungi</taxon>
        <taxon>Dikarya</taxon>
        <taxon>Basidiomycota</taxon>
        <taxon>Agaricomycotina</taxon>
        <taxon>Agaricomycetes</taxon>
        <taxon>Polyporales</taxon>
        <taxon>Polyporaceae</taxon>
        <taxon>Dichomitus</taxon>
    </lineage>
</organism>
<feature type="region of interest" description="Disordered" evidence="4">
    <location>
        <begin position="288"/>
        <end position="395"/>
    </location>
</feature>
<dbReference type="SUPFAM" id="SSF52540">
    <property type="entry name" value="P-loop containing nucleoside triphosphate hydrolases"/>
    <property type="match status" value="2"/>
</dbReference>
<dbReference type="Pfam" id="PF00176">
    <property type="entry name" value="SNF2-rel_dom"/>
    <property type="match status" value="2"/>
</dbReference>
<evidence type="ECO:0000256" key="4">
    <source>
        <dbReference type="SAM" id="MobiDB-lite"/>
    </source>
</evidence>
<evidence type="ECO:0000259" key="6">
    <source>
        <dbReference type="PROSITE" id="PS51194"/>
    </source>
</evidence>
<feature type="compositionally biased region" description="Basic and acidic residues" evidence="4">
    <location>
        <begin position="139"/>
        <end position="161"/>
    </location>
</feature>
<keyword evidence="2" id="KW-0378">Hydrolase</keyword>
<dbReference type="GO" id="GO:0016787">
    <property type="term" value="F:hydrolase activity"/>
    <property type="evidence" value="ECO:0007669"/>
    <property type="project" value="UniProtKB-KW"/>
</dbReference>
<dbReference type="InterPro" id="IPR027417">
    <property type="entry name" value="P-loop_NTPase"/>
</dbReference>
<keyword evidence="1" id="KW-0547">Nucleotide-binding</keyword>
<dbReference type="InterPro" id="IPR014001">
    <property type="entry name" value="Helicase_ATP-bd"/>
</dbReference>
<protein>
    <submittedName>
        <fullName evidence="7">SNF2 family N-terminal domain-containing protein</fullName>
    </submittedName>
</protein>
<dbReference type="Proteomes" id="UP000292957">
    <property type="component" value="Unassembled WGS sequence"/>
</dbReference>
<feature type="domain" description="Helicase ATP-binding" evidence="5">
    <location>
        <begin position="186"/>
        <end position="480"/>
    </location>
</feature>
<dbReference type="PROSITE" id="PS51192">
    <property type="entry name" value="HELICASE_ATP_BIND_1"/>
    <property type="match status" value="1"/>
</dbReference>
<proteinExistence type="predicted"/>
<dbReference type="InterPro" id="IPR038718">
    <property type="entry name" value="SNF2-like_sf"/>
</dbReference>
<dbReference type="CDD" id="cd18793">
    <property type="entry name" value="SF2_C_SNF"/>
    <property type="match status" value="1"/>
</dbReference>
<dbReference type="EMBL" id="ML143432">
    <property type="protein sequence ID" value="TBU27463.1"/>
    <property type="molecule type" value="Genomic_DNA"/>
</dbReference>
<feature type="compositionally biased region" description="Basic residues" evidence="4">
    <location>
        <begin position="299"/>
        <end position="317"/>
    </location>
</feature>